<feature type="domain" description="HTH tetR-type" evidence="6">
    <location>
        <begin position="8"/>
        <end position="68"/>
    </location>
</feature>
<evidence type="ECO:0000256" key="1">
    <source>
        <dbReference type="ARBA" id="ARBA00022491"/>
    </source>
</evidence>
<reference evidence="7 8" key="1">
    <citation type="submission" date="2019-08" db="EMBL/GenBank/DDBJ databases">
        <title>Parahaliea maris sp. nov., isolated from the surface seawater.</title>
        <authorList>
            <person name="Liu Y."/>
        </authorList>
    </citation>
    <scope>NUCLEOTIDE SEQUENCE [LARGE SCALE GENOMIC DNA]</scope>
    <source>
        <strain evidence="7 8">HSLHS9</strain>
    </source>
</reference>
<keyword evidence="3 5" id="KW-0238">DNA-binding</keyword>
<keyword evidence="1" id="KW-0678">Repressor</keyword>
<evidence type="ECO:0000256" key="5">
    <source>
        <dbReference type="PROSITE-ProRule" id="PRU00335"/>
    </source>
</evidence>
<keyword evidence="8" id="KW-1185">Reference proteome</keyword>
<evidence type="ECO:0000313" key="7">
    <source>
        <dbReference type="EMBL" id="TXS96457.1"/>
    </source>
</evidence>
<dbReference type="GO" id="GO:0003700">
    <property type="term" value="F:DNA-binding transcription factor activity"/>
    <property type="evidence" value="ECO:0007669"/>
    <property type="project" value="TreeGrafter"/>
</dbReference>
<dbReference type="InterPro" id="IPR009057">
    <property type="entry name" value="Homeodomain-like_sf"/>
</dbReference>
<evidence type="ECO:0000256" key="3">
    <source>
        <dbReference type="ARBA" id="ARBA00023125"/>
    </source>
</evidence>
<dbReference type="SUPFAM" id="SSF48498">
    <property type="entry name" value="Tetracyclin repressor-like, C-terminal domain"/>
    <property type="match status" value="1"/>
</dbReference>
<dbReference type="SUPFAM" id="SSF46689">
    <property type="entry name" value="Homeodomain-like"/>
    <property type="match status" value="1"/>
</dbReference>
<organism evidence="7 8">
    <name type="scientific">Parahaliea maris</name>
    <dbReference type="NCBI Taxonomy" id="2716870"/>
    <lineage>
        <taxon>Bacteria</taxon>
        <taxon>Pseudomonadati</taxon>
        <taxon>Pseudomonadota</taxon>
        <taxon>Gammaproteobacteria</taxon>
        <taxon>Cellvibrionales</taxon>
        <taxon>Halieaceae</taxon>
        <taxon>Parahaliea</taxon>
    </lineage>
</organism>
<dbReference type="PROSITE" id="PS01081">
    <property type="entry name" value="HTH_TETR_1"/>
    <property type="match status" value="1"/>
</dbReference>
<dbReference type="Pfam" id="PF17932">
    <property type="entry name" value="TetR_C_24"/>
    <property type="match status" value="1"/>
</dbReference>
<evidence type="ECO:0000259" key="6">
    <source>
        <dbReference type="PROSITE" id="PS50977"/>
    </source>
</evidence>
<dbReference type="Proteomes" id="UP000321039">
    <property type="component" value="Unassembled WGS sequence"/>
</dbReference>
<dbReference type="InterPro" id="IPR041490">
    <property type="entry name" value="KstR2_TetR_C"/>
</dbReference>
<dbReference type="AlphaFoldDB" id="A0A5C9AA29"/>
<gene>
    <name evidence="7" type="ORF">FV139_02945</name>
</gene>
<dbReference type="RefSeq" id="WP_148066729.1">
    <property type="nucleotide sequence ID" value="NZ_VRZA01000001.1"/>
</dbReference>
<dbReference type="InterPro" id="IPR001647">
    <property type="entry name" value="HTH_TetR"/>
</dbReference>
<feature type="DNA-binding region" description="H-T-H motif" evidence="5">
    <location>
        <begin position="31"/>
        <end position="50"/>
    </location>
</feature>
<dbReference type="PROSITE" id="PS50977">
    <property type="entry name" value="HTH_TETR_2"/>
    <property type="match status" value="1"/>
</dbReference>
<dbReference type="GO" id="GO:0000976">
    <property type="term" value="F:transcription cis-regulatory region binding"/>
    <property type="evidence" value="ECO:0007669"/>
    <property type="project" value="TreeGrafter"/>
</dbReference>
<name>A0A5C9AA29_9GAMM</name>
<keyword evidence="2" id="KW-0805">Transcription regulation</keyword>
<dbReference type="InterPro" id="IPR023772">
    <property type="entry name" value="DNA-bd_HTH_TetR-type_CS"/>
</dbReference>
<accession>A0A5C9AA29</accession>
<keyword evidence="4" id="KW-0804">Transcription</keyword>
<dbReference type="Pfam" id="PF00440">
    <property type="entry name" value="TetR_N"/>
    <property type="match status" value="1"/>
</dbReference>
<sequence length="194" mass="22523">MKKTKARSNRKEEIVQASASMFEKVGYHRASMQMIADEVGLGKPTLYHYFRSKTEILYAIHQEIISNVVDKHLERVDQGLQPDELLEGMALDMLTFIKKHPGYVRAFFEHFDELDDAQKLEIRDQRNEYMRLTTSVIRDGIKSGAFKNCDPHLATLGFMGMMNWTYKWLPREKRNSVTKVAKSLCAIYLDGLRT</sequence>
<proteinExistence type="predicted"/>
<dbReference type="PANTHER" id="PTHR30055:SF175">
    <property type="entry name" value="HTH-TYPE TRANSCRIPTIONAL REPRESSOR KSTR2"/>
    <property type="match status" value="1"/>
</dbReference>
<dbReference type="PANTHER" id="PTHR30055">
    <property type="entry name" value="HTH-TYPE TRANSCRIPTIONAL REGULATOR RUTR"/>
    <property type="match status" value="1"/>
</dbReference>
<dbReference type="PRINTS" id="PR00455">
    <property type="entry name" value="HTHTETR"/>
</dbReference>
<comment type="caution">
    <text evidence="7">The sequence shown here is derived from an EMBL/GenBank/DDBJ whole genome shotgun (WGS) entry which is preliminary data.</text>
</comment>
<dbReference type="EMBL" id="VRZA01000001">
    <property type="protein sequence ID" value="TXS96457.1"/>
    <property type="molecule type" value="Genomic_DNA"/>
</dbReference>
<evidence type="ECO:0000256" key="2">
    <source>
        <dbReference type="ARBA" id="ARBA00023015"/>
    </source>
</evidence>
<dbReference type="Gene3D" id="1.10.10.60">
    <property type="entry name" value="Homeodomain-like"/>
    <property type="match status" value="1"/>
</dbReference>
<dbReference type="Gene3D" id="1.10.357.10">
    <property type="entry name" value="Tetracycline Repressor, domain 2"/>
    <property type="match status" value="1"/>
</dbReference>
<protein>
    <submittedName>
        <fullName evidence="7">TetR/AcrR family transcriptional regulator</fullName>
    </submittedName>
</protein>
<evidence type="ECO:0000256" key="4">
    <source>
        <dbReference type="ARBA" id="ARBA00023163"/>
    </source>
</evidence>
<evidence type="ECO:0000313" key="8">
    <source>
        <dbReference type="Proteomes" id="UP000321039"/>
    </source>
</evidence>
<dbReference type="InterPro" id="IPR050109">
    <property type="entry name" value="HTH-type_TetR-like_transc_reg"/>
</dbReference>
<dbReference type="InterPro" id="IPR036271">
    <property type="entry name" value="Tet_transcr_reg_TetR-rel_C_sf"/>
</dbReference>